<evidence type="ECO:0000256" key="1">
    <source>
        <dbReference type="ARBA" id="ARBA00006068"/>
    </source>
</evidence>
<feature type="compositionally biased region" description="Polar residues" evidence="2">
    <location>
        <begin position="395"/>
        <end position="417"/>
    </location>
</feature>
<dbReference type="RefSeq" id="WP_347436992.1">
    <property type="nucleotide sequence ID" value="NZ_CP089291.1"/>
</dbReference>
<dbReference type="PANTHER" id="PTHR33392">
    <property type="entry name" value="POLYISOPRENYL-TEICHOIC ACID--PEPTIDOGLYCAN TEICHOIC ACID TRANSFERASE TAGU"/>
    <property type="match status" value="1"/>
</dbReference>
<dbReference type="Pfam" id="PF03816">
    <property type="entry name" value="LytR_cpsA_psr"/>
    <property type="match status" value="1"/>
</dbReference>
<feature type="compositionally biased region" description="Low complexity" evidence="2">
    <location>
        <begin position="345"/>
        <end position="361"/>
    </location>
</feature>
<proteinExistence type="inferred from homology"/>
<evidence type="ECO:0000313" key="5">
    <source>
        <dbReference type="EMBL" id="UOF90298.1"/>
    </source>
</evidence>
<evidence type="ECO:0000259" key="4">
    <source>
        <dbReference type="Pfam" id="PF03816"/>
    </source>
</evidence>
<dbReference type="InterPro" id="IPR004474">
    <property type="entry name" value="LytR_CpsA_psr"/>
</dbReference>
<dbReference type="EMBL" id="CP089291">
    <property type="protein sequence ID" value="UOF90298.1"/>
    <property type="molecule type" value="Genomic_DNA"/>
</dbReference>
<dbReference type="Gene3D" id="3.40.630.190">
    <property type="entry name" value="LCP protein"/>
    <property type="match status" value="1"/>
</dbReference>
<keyword evidence="3" id="KW-0472">Membrane</keyword>
<dbReference type="PANTHER" id="PTHR33392:SF6">
    <property type="entry name" value="POLYISOPRENYL-TEICHOIC ACID--PEPTIDOGLYCAN TEICHOIC ACID TRANSFERASE TAGU"/>
    <property type="match status" value="1"/>
</dbReference>
<accession>A0ABY4CIG2</accession>
<reference evidence="5" key="1">
    <citation type="submission" date="2021-12" db="EMBL/GenBank/DDBJ databases">
        <title>Alicyclobacillaceae gen. nov., sp. nov., isolated from chalcocite enrichment system.</title>
        <authorList>
            <person name="Jiang Z."/>
        </authorList>
    </citation>
    <scope>NUCLEOTIDE SEQUENCE</scope>
    <source>
        <strain evidence="5">MYW30-H2</strain>
    </source>
</reference>
<evidence type="ECO:0000313" key="6">
    <source>
        <dbReference type="Proteomes" id="UP000830167"/>
    </source>
</evidence>
<sequence>MKKKLAVKIVSVLSLAILGIVGYYGYHVYRFTKAIQVKSSAHGATETWTGGRVNILLIGGDARPGEKAANSDSMIVLSVDPKTKQAQMFSVMRDTWWKIPGNGYEKINAGNLIGGPQLAVKTVENFLDIPINYYVETNFAGFKKMVDILGGVDINVDENMNYDDPTDGTSIHLKKGEQHLDGTQALNYVRFRHDAMGDFNRTKRQREFLKALAVKSESTIGLLKLPQMLDALAPYVQTNMNGSDMLKIAYLVHGLNISNMKLAQVPPMNDILQRYLPQGGDVLIPNVLATREFVHQALGMHDTVTASAAEQSYWNMYSGNSAQTAAAQAVPAAAPQPSTNDVSKPANATPASNDAAASGASVKNPFANGSVPNNGSASNNDSVSISVSNDSGSNGPATNGSQATTQGATSPATKMNQATPAASSNSSAAGTRTATGTSGGTVAQGSNMPTSSAKQTNGSGSLNTNKTNPSVQSASKNSLTDNAGTSQDANTGANTPSAKTVASHG</sequence>
<keyword evidence="3" id="KW-1133">Transmembrane helix</keyword>
<organism evidence="5 6">
    <name type="scientific">Fodinisporobacter ferrooxydans</name>
    <dbReference type="NCBI Taxonomy" id="2901836"/>
    <lineage>
        <taxon>Bacteria</taxon>
        <taxon>Bacillati</taxon>
        <taxon>Bacillota</taxon>
        <taxon>Bacilli</taxon>
        <taxon>Bacillales</taxon>
        <taxon>Alicyclobacillaceae</taxon>
        <taxon>Fodinisporobacter</taxon>
    </lineage>
</organism>
<protein>
    <submittedName>
        <fullName evidence="5">LCP family protein</fullName>
    </submittedName>
</protein>
<feature type="compositionally biased region" description="Low complexity" evidence="2">
    <location>
        <begin position="418"/>
        <end position="446"/>
    </location>
</feature>
<feature type="compositionally biased region" description="Polar residues" evidence="2">
    <location>
        <begin position="447"/>
        <end position="505"/>
    </location>
</feature>
<evidence type="ECO:0000256" key="3">
    <source>
        <dbReference type="SAM" id="Phobius"/>
    </source>
</evidence>
<feature type="region of interest" description="Disordered" evidence="2">
    <location>
        <begin position="328"/>
        <end position="505"/>
    </location>
</feature>
<name>A0ABY4CIG2_9BACL</name>
<feature type="compositionally biased region" description="Low complexity" evidence="2">
    <location>
        <begin position="328"/>
        <end position="337"/>
    </location>
</feature>
<comment type="similarity">
    <text evidence="1">Belongs to the LytR/CpsA/Psr (LCP) family.</text>
</comment>
<keyword evidence="6" id="KW-1185">Reference proteome</keyword>
<dbReference type="NCBIfam" id="TIGR00350">
    <property type="entry name" value="lytR_cpsA_psr"/>
    <property type="match status" value="1"/>
</dbReference>
<dbReference type="InterPro" id="IPR050922">
    <property type="entry name" value="LytR/CpsA/Psr_CW_biosynth"/>
</dbReference>
<evidence type="ECO:0000256" key="2">
    <source>
        <dbReference type="SAM" id="MobiDB-lite"/>
    </source>
</evidence>
<dbReference type="Proteomes" id="UP000830167">
    <property type="component" value="Chromosome"/>
</dbReference>
<feature type="compositionally biased region" description="Low complexity" evidence="2">
    <location>
        <begin position="375"/>
        <end position="394"/>
    </location>
</feature>
<feature type="domain" description="Cell envelope-related transcriptional attenuator" evidence="4">
    <location>
        <begin position="70"/>
        <end position="216"/>
    </location>
</feature>
<gene>
    <name evidence="5" type="ORF">LSG31_20955</name>
</gene>
<feature type="transmembrane region" description="Helical" evidence="3">
    <location>
        <begin position="5"/>
        <end position="26"/>
    </location>
</feature>
<keyword evidence="3" id="KW-0812">Transmembrane</keyword>